<gene>
    <name evidence="3" type="ordered locus">CHU_1025</name>
</gene>
<dbReference type="KEGG" id="chu:CHU_1025"/>
<feature type="domain" description="Outer membrane protein beta-barrel" evidence="2">
    <location>
        <begin position="135"/>
        <end position="314"/>
    </location>
</feature>
<protein>
    <recommendedName>
        <fullName evidence="2">Outer membrane protein beta-barrel domain-containing protein</fullName>
    </recommendedName>
</protein>
<dbReference type="Proteomes" id="UP000001822">
    <property type="component" value="Chromosome"/>
</dbReference>
<dbReference type="RefSeq" id="WP_011584417.1">
    <property type="nucleotide sequence ID" value="NC_008255.1"/>
</dbReference>
<sequence>MKKRCTPFISAISLFVACFVTISLQAQSSSSKDSIIENRCVQLLRDAEKTYEAGRINEIEDMILPCIESEGLSKFEKLQGYRLIILSKLFDNQDEAANEYFLKLIKLDPEYQVNPVTDPSEFIQLYNSYRTNPVFAIGAKVGMNLTKPSSFVPYGVSNTAESSGEYTSYFNLQFGANLDVYLTKKWSVGADLLLSFKTYQYKNTLLGYSELTMKENQLWLELPIVLKYTMGQKKLRYYLQAGGAVSMILSSNSNIVRKDAATQSNQAIGPDINTRDLRNMFNYSLVGGGGIRYKAGYGYLVLDVKYMYGLNNISDMDNKYSNDELIYKYGYIDNDFTLNSLMFSIGYYKSFYKPKKLPTYEK</sequence>
<evidence type="ECO:0000256" key="1">
    <source>
        <dbReference type="SAM" id="SignalP"/>
    </source>
</evidence>
<name>A0A6N4SPN6_CYTH3</name>
<dbReference type="PROSITE" id="PS51257">
    <property type="entry name" value="PROKAR_LIPOPROTEIN"/>
    <property type="match status" value="1"/>
</dbReference>
<dbReference type="AlphaFoldDB" id="A0A6N4SPN6"/>
<dbReference type="InterPro" id="IPR025665">
    <property type="entry name" value="Beta-barrel_OMP_2"/>
</dbReference>
<feature type="signal peptide" evidence="1">
    <location>
        <begin position="1"/>
        <end position="26"/>
    </location>
</feature>
<evidence type="ECO:0000313" key="3">
    <source>
        <dbReference type="EMBL" id="ABG58302.1"/>
    </source>
</evidence>
<dbReference type="EMBL" id="CP000383">
    <property type="protein sequence ID" value="ABG58302.1"/>
    <property type="molecule type" value="Genomic_DNA"/>
</dbReference>
<keyword evidence="4" id="KW-1185">Reference proteome</keyword>
<accession>A0A6N4SPN6</accession>
<keyword evidence="1" id="KW-0732">Signal</keyword>
<feature type="chain" id="PRO_5026784586" description="Outer membrane protein beta-barrel domain-containing protein" evidence="1">
    <location>
        <begin position="27"/>
        <end position="362"/>
    </location>
</feature>
<dbReference type="OrthoDB" id="977825at2"/>
<proteinExistence type="predicted"/>
<evidence type="ECO:0000259" key="2">
    <source>
        <dbReference type="Pfam" id="PF13568"/>
    </source>
</evidence>
<evidence type="ECO:0000313" key="4">
    <source>
        <dbReference type="Proteomes" id="UP000001822"/>
    </source>
</evidence>
<dbReference type="Pfam" id="PF13568">
    <property type="entry name" value="OMP_b-brl_2"/>
    <property type="match status" value="1"/>
</dbReference>
<reference evidence="3 4" key="1">
    <citation type="journal article" date="2007" name="Appl. Environ. Microbiol.">
        <title>Genome sequence of the cellulolytic gliding bacterium Cytophaga hutchinsonii.</title>
        <authorList>
            <person name="Xie G."/>
            <person name="Bruce D.C."/>
            <person name="Challacombe J.F."/>
            <person name="Chertkov O."/>
            <person name="Detter J.C."/>
            <person name="Gilna P."/>
            <person name="Han C.S."/>
            <person name="Lucas S."/>
            <person name="Misra M."/>
            <person name="Myers G.L."/>
            <person name="Richardson P."/>
            <person name="Tapia R."/>
            <person name="Thayer N."/>
            <person name="Thompson L.S."/>
            <person name="Brettin T.S."/>
            <person name="Henrissat B."/>
            <person name="Wilson D.B."/>
            <person name="McBride M.J."/>
        </authorList>
    </citation>
    <scope>NUCLEOTIDE SEQUENCE [LARGE SCALE GENOMIC DNA]</scope>
    <source>
        <strain evidence="4">ATCC 33406 / DSM 1761 / CIP 103989 / NBRC 15051 / NCIMB 9469 / D465</strain>
    </source>
</reference>
<organism evidence="3 4">
    <name type="scientific">Cytophaga hutchinsonii (strain ATCC 33406 / DSM 1761 / CIP 103989 / NBRC 15051 / NCIMB 9469 / D465)</name>
    <dbReference type="NCBI Taxonomy" id="269798"/>
    <lineage>
        <taxon>Bacteria</taxon>
        <taxon>Pseudomonadati</taxon>
        <taxon>Bacteroidota</taxon>
        <taxon>Cytophagia</taxon>
        <taxon>Cytophagales</taxon>
        <taxon>Cytophagaceae</taxon>
        <taxon>Cytophaga</taxon>
    </lineage>
</organism>